<dbReference type="GO" id="GO:0032422">
    <property type="term" value="F:purine-rich negative regulatory element binding"/>
    <property type="evidence" value="ECO:0007669"/>
    <property type="project" value="InterPro"/>
</dbReference>
<evidence type="ECO:0000256" key="1">
    <source>
        <dbReference type="ARBA" id="ARBA00009251"/>
    </source>
</evidence>
<evidence type="ECO:0000256" key="3">
    <source>
        <dbReference type="SAM" id="MobiDB-lite"/>
    </source>
</evidence>
<feature type="compositionally biased region" description="Basic and acidic residues" evidence="3">
    <location>
        <begin position="243"/>
        <end position="258"/>
    </location>
</feature>
<dbReference type="EMBL" id="JXXN02003760">
    <property type="protein sequence ID" value="THD21198.1"/>
    <property type="molecule type" value="Genomic_DNA"/>
</dbReference>
<dbReference type="AlphaFoldDB" id="A0A2H1C2I5"/>
<feature type="compositionally biased region" description="Polar residues" evidence="3">
    <location>
        <begin position="77"/>
        <end position="92"/>
    </location>
</feature>
<reference evidence="4" key="1">
    <citation type="submission" date="2019-03" db="EMBL/GenBank/DDBJ databases">
        <title>Improved annotation for the trematode Fasciola hepatica.</title>
        <authorList>
            <person name="Choi Y.-J."/>
            <person name="Martin J."/>
            <person name="Mitreva M."/>
        </authorList>
    </citation>
    <scope>NUCLEOTIDE SEQUENCE [LARGE SCALE GENOMIC DNA]</scope>
</reference>
<feature type="region of interest" description="Disordered" evidence="3">
    <location>
        <begin position="77"/>
        <end position="97"/>
    </location>
</feature>
<evidence type="ECO:0000256" key="2">
    <source>
        <dbReference type="ARBA" id="ARBA00023125"/>
    </source>
</evidence>
<dbReference type="GO" id="GO:0000981">
    <property type="term" value="F:DNA-binding transcription factor activity, RNA polymerase II-specific"/>
    <property type="evidence" value="ECO:0007669"/>
    <property type="project" value="TreeGrafter"/>
</dbReference>
<dbReference type="InterPro" id="IPR006628">
    <property type="entry name" value="PUR-bd_fam"/>
</dbReference>
<dbReference type="Proteomes" id="UP000230066">
    <property type="component" value="Unassembled WGS sequence"/>
</dbReference>
<dbReference type="PANTHER" id="PTHR12611">
    <property type="entry name" value="PUR-TRANSCRIPTIONAL ACTIVATOR"/>
    <property type="match status" value="1"/>
</dbReference>
<dbReference type="Pfam" id="PF04845">
    <property type="entry name" value="PurA"/>
    <property type="match status" value="1"/>
</dbReference>
<dbReference type="GO" id="GO:0005634">
    <property type="term" value="C:nucleus"/>
    <property type="evidence" value="ECO:0007669"/>
    <property type="project" value="TreeGrafter"/>
</dbReference>
<comment type="similarity">
    <text evidence="1">Belongs to the PUR DNA-binding protein family.</text>
</comment>
<evidence type="ECO:0000313" key="4">
    <source>
        <dbReference type="EMBL" id="THD21198.1"/>
    </source>
</evidence>
<accession>A0A2H1C2I5</accession>
<proteinExistence type="inferred from homology"/>
<sequence length="272" mass="30381">MPENNSAKAPRDGQQAEQELASRTLRIQNKRFYLDVKQNRRGRFVKITEAGNGGHKSRILMSIAVALEMQEKVSKLSDTYSQLPPHNPQSLAQDGRLASDTIVRDSRRYYLDLKENERGRFLRLAMLSMGVRDQIAIPAQGMIELRNALTDLTQEFAGDAENDIFSDLPESKVLFVGNKTFYFDVGSNRYGVYLRISEVRANVRSSVTIPEQHCARFRDIIAELASKMATQKVTNGPSMNGDGIEKPEVAEVEDKPKAATEPTNPGEPIPVA</sequence>
<dbReference type="Gene3D" id="3.10.450.700">
    <property type="match status" value="1"/>
</dbReference>
<dbReference type="Gene3D" id="3.30.2450.30">
    <property type="match status" value="1"/>
</dbReference>
<feature type="region of interest" description="Disordered" evidence="3">
    <location>
        <begin position="232"/>
        <end position="272"/>
    </location>
</feature>
<protein>
    <submittedName>
        <fullName evidence="4">Transcriptional activator protein Pur-alpha</fullName>
    </submittedName>
</protein>
<gene>
    <name evidence="4" type="ORF">D915_007786</name>
</gene>
<dbReference type="FunFam" id="3.30.2450.30:FF:000003">
    <property type="entry name" value="Histone acetyltransferase"/>
    <property type="match status" value="1"/>
</dbReference>
<name>A0A2H1C2I5_FASHE</name>
<comment type="caution">
    <text evidence="4">The sequence shown here is derived from an EMBL/GenBank/DDBJ whole genome shotgun (WGS) entry which is preliminary data.</text>
</comment>
<dbReference type="GO" id="GO:0000977">
    <property type="term" value="F:RNA polymerase II transcription regulatory region sequence-specific DNA binding"/>
    <property type="evidence" value="ECO:0007669"/>
    <property type="project" value="InterPro"/>
</dbReference>
<organism evidence="4 5">
    <name type="scientific">Fasciola hepatica</name>
    <name type="common">Liver fluke</name>
    <dbReference type="NCBI Taxonomy" id="6192"/>
    <lineage>
        <taxon>Eukaryota</taxon>
        <taxon>Metazoa</taxon>
        <taxon>Spiralia</taxon>
        <taxon>Lophotrochozoa</taxon>
        <taxon>Platyhelminthes</taxon>
        <taxon>Trematoda</taxon>
        <taxon>Digenea</taxon>
        <taxon>Plagiorchiida</taxon>
        <taxon>Echinostomata</taxon>
        <taxon>Echinostomatoidea</taxon>
        <taxon>Fasciolidae</taxon>
        <taxon>Fasciola</taxon>
    </lineage>
</organism>
<dbReference type="SMART" id="SM00712">
    <property type="entry name" value="PUR"/>
    <property type="match status" value="3"/>
</dbReference>
<dbReference type="PANTHER" id="PTHR12611:SF0">
    <property type="entry name" value="PURINE-RICH BINDING PROTEIN-ALPHA, ISOFORM B"/>
    <property type="match status" value="1"/>
</dbReference>
<keyword evidence="2" id="KW-0238">DNA-binding</keyword>
<evidence type="ECO:0000313" key="5">
    <source>
        <dbReference type="Proteomes" id="UP000230066"/>
    </source>
</evidence>
<keyword evidence="5" id="KW-1185">Reference proteome</keyword>